<organism evidence="3 4">
    <name type="scientific">Aquimonas voraii</name>
    <dbReference type="NCBI Taxonomy" id="265719"/>
    <lineage>
        <taxon>Bacteria</taxon>
        <taxon>Pseudomonadati</taxon>
        <taxon>Pseudomonadota</taxon>
        <taxon>Gammaproteobacteria</taxon>
        <taxon>Lysobacterales</taxon>
        <taxon>Lysobacteraceae</taxon>
        <taxon>Aquimonas</taxon>
    </lineage>
</organism>
<dbReference type="InterPro" id="IPR010359">
    <property type="entry name" value="IrrE_HExxH"/>
</dbReference>
<dbReference type="AlphaFoldDB" id="A0A1G6Z2M0"/>
<sequence>MKKRRLHPQCELFDDPLHDPTQERQARLLLDQLLAEAKLYAKGPALMGLLDFVSRLRTVAPFNALLLHIQRPGVTYVASQSDWVRQFDRRLTSEARPLLVLHPFGPIALVYDILDTEGPSLPDGVLNFTAAGVMEDDVYAQVRARVEALGIELVHHDVGDRQAGHIQRRANDPRQADRPPYVVRLNRLHRTAVRFSTLVHELGHLFLGHLGEDARLGIEDRRHVPLPQRELEAEMAAYVICMRNGIRPNSASYLAQHVDQNLCTEHLDLYRILRAVARLEDILGLARRSTFQPMAQQSLPLKGGGLGPIRHPQLRLPRLPHLGSLGGKPPPKIN</sequence>
<dbReference type="Pfam" id="PF06114">
    <property type="entry name" value="Peptidase_M78"/>
    <property type="match status" value="1"/>
</dbReference>
<evidence type="ECO:0000313" key="4">
    <source>
        <dbReference type="Proteomes" id="UP000199603"/>
    </source>
</evidence>
<evidence type="ECO:0000259" key="2">
    <source>
        <dbReference type="Pfam" id="PF06114"/>
    </source>
</evidence>
<feature type="region of interest" description="Disordered" evidence="1">
    <location>
        <begin position="301"/>
        <end position="334"/>
    </location>
</feature>
<protein>
    <recommendedName>
        <fullName evidence="2">IrrE N-terminal-like domain-containing protein</fullName>
    </recommendedName>
</protein>
<proteinExistence type="predicted"/>
<feature type="domain" description="IrrE N-terminal-like" evidence="2">
    <location>
        <begin position="148"/>
        <end position="242"/>
    </location>
</feature>
<reference evidence="3 4" key="1">
    <citation type="submission" date="2016-10" db="EMBL/GenBank/DDBJ databases">
        <authorList>
            <person name="de Groot N.N."/>
        </authorList>
    </citation>
    <scope>NUCLEOTIDE SEQUENCE [LARGE SCALE GENOMIC DNA]</scope>
    <source>
        <strain evidence="3 4">DSM 16957</strain>
    </source>
</reference>
<dbReference type="OrthoDB" id="7605626at2"/>
<name>A0A1G6Z2M0_9GAMM</name>
<gene>
    <name evidence="3" type="ORF">SAMN04488509_11213</name>
</gene>
<keyword evidence="4" id="KW-1185">Reference proteome</keyword>
<dbReference type="Proteomes" id="UP000199603">
    <property type="component" value="Unassembled WGS sequence"/>
</dbReference>
<dbReference type="EMBL" id="FNAG01000012">
    <property type="protein sequence ID" value="SDD96848.1"/>
    <property type="molecule type" value="Genomic_DNA"/>
</dbReference>
<feature type="compositionally biased region" description="Low complexity" evidence="1">
    <location>
        <begin position="308"/>
        <end position="322"/>
    </location>
</feature>
<evidence type="ECO:0000256" key="1">
    <source>
        <dbReference type="SAM" id="MobiDB-lite"/>
    </source>
</evidence>
<accession>A0A1G6Z2M0</accession>
<dbReference type="RefSeq" id="WP_091244529.1">
    <property type="nucleotide sequence ID" value="NZ_FNAG01000012.1"/>
</dbReference>
<evidence type="ECO:0000313" key="3">
    <source>
        <dbReference type="EMBL" id="SDD96848.1"/>
    </source>
</evidence>
<dbReference type="STRING" id="265719.SAMN04488509_11213"/>